<dbReference type="Pfam" id="PF02518">
    <property type="entry name" value="HATPase_c"/>
    <property type="match status" value="1"/>
</dbReference>
<evidence type="ECO:0000256" key="3">
    <source>
        <dbReference type="ARBA" id="ARBA00022553"/>
    </source>
</evidence>
<dbReference type="CDD" id="cd00082">
    <property type="entry name" value="HisKA"/>
    <property type="match status" value="1"/>
</dbReference>
<dbReference type="RefSeq" id="WP_283400736.1">
    <property type="nucleotide sequence ID" value="NZ_FXUB01000003.1"/>
</dbReference>
<dbReference type="SMART" id="SM00388">
    <property type="entry name" value="HisKA"/>
    <property type="match status" value="1"/>
</dbReference>
<dbReference type="InterPro" id="IPR036890">
    <property type="entry name" value="HATPase_C_sf"/>
</dbReference>
<evidence type="ECO:0000256" key="5">
    <source>
        <dbReference type="ARBA" id="ARBA00022777"/>
    </source>
</evidence>
<dbReference type="PANTHER" id="PTHR43047">
    <property type="entry name" value="TWO-COMPONENT HISTIDINE PROTEIN KINASE"/>
    <property type="match status" value="1"/>
</dbReference>
<dbReference type="EC" id="2.7.13.3" evidence="2"/>
<dbReference type="InterPro" id="IPR005467">
    <property type="entry name" value="His_kinase_dom"/>
</dbReference>
<accession>A0ABY1NNA3</accession>
<dbReference type="CDD" id="cd00130">
    <property type="entry name" value="PAS"/>
    <property type="match status" value="1"/>
</dbReference>
<dbReference type="SMART" id="SM00387">
    <property type="entry name" value="HATPase_c"/>
    <property type="match status" value="1"/>
</dbReference>
<keyword evidence="5 7" id="KW-0418">Kinase</keyword>
<gene>
    <name evidence="7" type="ORF">SAMN06265339_1278</name>
</gene>
<dbReference type="InterPro" id="IPR003594">
    <property type="entry name" value="HATPase_dom"/>
</dbReference>
<dbReference type="InterPro" id="IPR000014">
    <property type="entry name" value="PAS"/>
</dbReference>
<reference evidence="7 8" key="1">
    <citation type="submission" date="2017-05" db="EMBL/GenBank/DDBJ databases">
        <authorList>
            <person name="Varghese N."/>
            <person name="Submissions S."/>
        </authorList>
    </citation>
    <scope>NUCLEOTIDE SEQUENCE [LARGE SCALE GENOMIC DNA]</scope>
    <source>
        <strain evidence="7 8">DSM 15522</strain>
    </source>
</reference>
<dbReference type="Proteomes" id="UP001157911">
    <property type="component" value="Unassembled WGS sequence"/>
</dbReference>
<evidence type="ECO:0000256" key="2">
    <source>
        <dbReference type="ARBA" id="ARBA00012438"/>
    </source>
</evidence>
<dbReference type="SUPFAM" id="SSF55785">
    <property type="entry name" value="PYP-like sensor domain (PAS domain)"/>
    <property type="match status" value="1"/>
</dbReference>
<evidence type="ECO:0000259" key="6">
    <source>
        <dbReference type="PROSITE" id="PS50109"/>
    </source>
</evidence>
<evidence type="ECO:0000313" key="8">
    <source>
        <dbReference type="Proteomes" id="UP001157911"/>
    </source>
</evidence>
<sequence>MRAEDILFSIPFPVVITDGEGKILHANQKFETFVNRSIKYLQGKPLYSFFKHQEDIKKKIEESYSNLVEILGFKTDDYYLNFAPFYVSSVVKGVIVVVQPVAENPFDEDILLFLKGLSHEIRNPLSGIKGAARLFQKLKCYDEELLNVLIEETERIERLLNNVVKSFDFSSLNYEPTNVHKIIQNVVNLFRERIETEDIEVVYLFDPSLPEISVDPDRITQVLINFFKNALEAVETSEIKKITVETGYAIHPSGFIFIRLKDTGCGMDEQELKQFFVPFFTTKEKGSGLGTFIASEIVKKHGGEVKVKSEKGKGTEVTIYLPMKGY</sequence>
<dbReference type="Gene3D" id="1.10.287.130">
    <property type="match status" value="1"/>
</dbReference>
<keyword evidence="4" id="KW-0808">Transferase</keyword>
<evidence type="ECO:0000313" key="7">
    <source>
        <dbReference type="EMBL" id="SMP14131.1"/>
    </source>
</evidence>
<keyword evidence="3" id="KW-0597">Phosphoprotein</keyword>
<dbReference type="PROSITE" id="PS50109">
    <property type="entry name" value="HIS_KIN"/>
    <property type="match status" value="1"/>
</dbReference>
<dbReference type="SUPFAM" id="SSF55874">
    <property type="entry name" value="ATPase domain of HSP90 chaperone/DNA topoisomerase II/histidine kinase"/>
    <property type="match status" value="1"/>
</dbReference>
<dbReference type="Gene3D" id="3.30.565.10">
    <property type="entry name" value="Histidine kinase-like ATPase, C-terminal domain"/>
    <property type="match status" value="1"/>
</dbReference>
<dbReference type="GO" id="GO:0016301">
    <property type="term" value="F:kinase activity"/>
    <property type="evidence" value="ECO:0007669"/>
    <property type="project" value="UniProtKB-KW"/>
</dbReference>
<dbReference type="InterPro" id="IPR013767">
    <property type="entry name" value="PAS_fold"/>
</dbReference>
<dbReference type="SMART" id="SM00091">
    <property type="entry name" value="PAS"/>
    <property type="match status" value="1"/>
</dbReference>
<comment type="catalytic activity">
    <reaction evidence="1">
        <text>ATP + protein L-histidine = ADP + protein N-phospho-L-histidine.</text>
        <dbReference type="EC" id="2.7.13.3"/>
    </reaction>
</comment>
<dbReference type="Gene3D" id="3.30.450.20">
    <property type="entry name" value="PAS domain"/>
    <property type="match status" value="1"/>
</dbReference>
<name>A0ABY1NNA3_9BACT</name>
<protein>
    <recommendedName>
        <fullName evidence="2">histidine kinase</fullName>
        <ecNumber evidence="2">2.7.13.3</ecNumber>
    </recommendedName>
</protein>
<evidence type="ECO:0000256" key="4">
    <source>
        <dbReference type="ARBA" id="ARBA00022679"/>
    </source>
</evidence>
<dbReference type="InterPro" id="IPR004358">
    <property type="entry name" value="Sig_transdc_His_kin-like_C"/>
</dbReference>
<evidence type="ECO:0000256" key="1">
    <source>
        <dbReference type="ARBA" id="ARBA00000085"/>
    </source>
</evidence>
<organism evidence="7 8">
    <name type="scientific">Desulfurobacterium pacificum</name>
    <dbReference type="NCBI Taxonomy" id="240166"/>
    <lineage>
        <taxon>Bacteria</taxon>
        <taxon>Pseudomonadati</taxon>
        <taxon>Aquificota</taxon>
        <taxon>Aquificia</taxon>
        <taxon>Desulfurobacteriales</taxon>
        <taxon>Desulfurobacteriaceae</taxon>
        <taxon>Desulfurobacterium</taxon>
    </lineage>
</organism>
<dbReference type="InterPro" id="IPR035965">
    <property type="entry name" value="PAS-like_dom_sf"/>
</dbReference>
<proteinExistence type="predicted"/>
<keyword evidence="8" id="KW-1185">Reference proteome</keyword>
<dbReference type="PRINTS" id="PR00344">
    <property type="entry name" value="BCTRLSENSOR"/>
</dbReference>
<dbReference type="Pfam" id="PF00989">
    <property type="entry name" value="PAS"/>
    <property type="match status" value="1"/>
</dbReference>
<dbReference type="Pfam" id="PF00512">
    <property type="entry name" value="HisKA"/>
    <property type="match status" value="1"/>
</dbReference>
<feature type="domain" description="Histidine kinase" evidence="6">
    <location>
        <begin position="116"/>
        <end position="325"/>
    </location>
</feature>
<dbReference type="PANTHER" id="PTHR43047:SF72">
    <property type="entry name" value="OSMOSENSING HISTIDINE PROTEIN KINASE SLN1"/>
    <property type="match status" value="1"/>
</dbReference>
<dbReference type="InterPro" id="IPR003661">
    <property type="entry name" value="HisK_dim/P_dom"/>
</dbReference>
<comment type="caution">
    <text evidence="7">The sequence shown here is derived from an EMBL/GenBank/DDBJ whole genome shotgun (WGS) entry which is preliminary data.</text>
</comment>
<dbReference type="EMBL" id="FXUB01000003">
    <property type="protein sequence ID" value="SMP14131.1"/>
    <property type="molecule type" value="Genomic_DNA"/>
</dbReference>
<dbReference type="InterPro" id="IPR036097">
    <property type="entry name" value="HisK_dim/P_sf"/>
</dbReference>
<dbReference type="SUPFAM" id="SSF47384">
    <property type="entry name" value="Homodimeric domain of signal transducing histidine kinase"/>
    <property type="match status" value="1"/>
</dbReference>